<dbReference type="InterPro" id="IPR001890">
    <property type="entry name" value="RNA-binding_CRM"/>
</dbReference>
<evidence type="ECO:0000256" key="1">
    <source>
        <dbReference type="ARBA" id="ARBA00022884"/>
    </source>
</evidence>
<organism evidence="4 5">
    <name type="scientific">Alkalispirochaeta americana</name>
    <dbReference type="NCBI Taxonomy" id="159291"/>
    <lineage>
        <taxon>Bacteria</taxon>
        <taxon>Pseudomonadati</taxon>
        <taxon>Spirochaetota</taxon>
        <taxon>Spirochaetia</taxon>
        <taxon>Spirochaetales</taxon>
        <taxon>Spirochaetaceae</taxon>
        <taxon>Alkalispirochaeta</taxon>
    </lineage>
</organism>
<protein>
    <submittedName>
        <fullName evidence="4">RNA-binding protein</fullName>
    </submittedName>
</protein>
<dbReference type="PROSITE" id="PS51295">
    <property type="entry name" value="CRM"/>
    <property type="match status" value="1"/>
</dbReference>
<evidence type="ECO:0000256" key="2">
    <source>
        <dbReference type="PROSITE-ProRule" id="PRU00626"/>
    </source>
</evidence>
<dbReference type="Pfam" id="PF01985">
    <property type="entry name" value="CRS1_YhbY"/>
    <property type="match status" value="1"/>
</dbReference>
<name>A0A1N6UHM9_9SPIO</name>
<dbReference type="GO" id="GO:0003723">
    <property type="term" value="F:RNA binding"/>
    <property type="evidence" value="ECO:0007669"/>
    <property type="project" value="UniProtKB-UniRule"/>
</dbReference>
<keyword evidence="1 2" id="KW-0694">RNA-binding</keyword>
<dbReference type="AlphaFoldDB" id="A0A1N6UHM9"/>
<feature type="domain" description="CRM" evidence="3">
    <location>
        <begin position="5"/>
        <end position="100"/>
    </location>
</feature>
<dbReference type="OrthoDB" id="9797519at2"/>
<sequence length="110" mass="12569">MEDSRELAGYQRAFLLRQAHRLNAVATVGKQGPSESVHRHVDQELDNHELIKVRFSDHKDDRREIAQALARELQATLVAVVGHVAILYRPSRDPEQRKLHLPERPRGGPL</sequence>
<dbReference type="STRING" id="159291.SAMN05920897_11267"/>
<dbReference type="PANTHER" id="PTHR40065:SF3">
    <property type="entry name" value="RNA-BINDING PROTEIN YHBY"/>
    <property type="match status" value="1"/>
</dbReference>
<dbReference type="Gene3D" id="3.30.110.60">
    <property type="entry name" value="YhbY-like"/>
    <property type="match status" value="1"/>
</dbReference>
<evidence type="ECO:0000313" key="4">
    <source>
        <dbReference type="EMBL" id="SIQ65119.1"/>
    </source>
</evidence>
<dbReference type="Proteomes" id="UP000186400">
    <property type="component" value="Unassembled WGS sequence"/>
</dbReference>
<dbReference type="InterPro" id="IPR051925">
    <property type="entry name" value="RNA-binding_domain"/>
</dbReference>
<dbReference type="SMART" id="SM01103">
    <property type="entry name" value="CRS1_YhbY"/>
    <property type="match status" value="1"/>
</dbReference>
<evidence type="ECO:0000313" key="5">
    <source>
        <dbReference type="Proteomes" id="UP000186400"/>
    </source>
</evidence>
<reference evidence="5" key="1">
    <citation type="submission" date="2017-01" db="EMBL/GenBank/DDBJ databases">
        <authorList>
            <person name="Varghese N."/>
            <person name="Submissions S."/>
        </authorList>
    </citation>
    <scope>NUCLEOTIDE SEQUENCE [LARGE SCALE GENOMIC DNA]</scope>
    <source>
        <strain evidence="5">ASpG1</strain>
    </source>
</reference>
<proteinExistence type="predicted"/>
<dbReference type="RefSeq" id="WP_076489159.1">
    <property type="nucleotide sequence ID" value="NZ_FTMS01000012.1"/>
</dbReference>
<dbReference type="InterPro" id="IPR035920">
    <property type="entry name" value="YhbY-like_sf"/>
</dbReference>
<gene>
    <name evidence="4" type="ORF">SAMN05920897_11267</name>
</gene>
<dbReference type="EMBL" id="FTMS01000012">
    <property type="protein sequence ID" value="SIQ65119.1"/>
    <property type="molecule type" value="Genomic_DNA"/>
</dbReference>
<dbReference type="SUPFAM" id="SSF75471">
    <property type="entry name" value="YhbY-like"/>
    <property type="match status" value="1"/>
</dbReference>
<accession>A0A1N6UHM9</accession>
<keyword evidence="5" id="KW-1185">Reference proteome</keyword>
<evidence type="ECO:0000259" key="3">
    <source>
        <dbReference type="PROSITE" id="PS51295"/>
    </source>
</evidence>
<dbReference type="PANTHER" id="PTHR40065">
    <property type="entry name" value="RNA-BINDING PROTEIN YHBY"/>
    <property type="match status" value="1"/>
</dbReference>